<keyword evidence="3" id="KW-1185">Reference proteome</keyword>
<evidence type="ECO:0008006" key="4">
    <source>
        <dbReference type="Google" id="ProtNLM"/>
    </source>
</evidence>
<organism evidence="2 3">
    <name type="scientific">Peredibacter starrii</name>
    <dbReference type="NCBI Taxonomy" id="28202"/>
    <lineage>
        <taxon>Bacteria</taxon>
        <taxon>Pseudomonadati</taxon>
        <taxon>Bdellovibrionota</taxon>
        <taxon>Bacteriovoracia</taxon>
        <taxon>Bacteriovoracales</taxon>
        <taxon>Bacteriovoracaceae</taxon>
        <taxon>Peredibacter</taxon>
    </lineage>
</organism>
<dbReference type="EMBL" id="CP139487">
    <property type="protein sequence ID" value="WPU63512.1"/>
    <property type="molecule type" value="Genomic_DNA"/>
</dbReference>
<reference evidence="2 3" key="1">
    <citation type="submission" date="2023-11" db="EMBL/GenBank/DDBJ databases">
        <title>Peredibacter starrii A3.12.</title>
        <authorList>
            <person name="Mitchell R.J."/>
        </authorList>
    </citation>
    <scope>NUCLEOTIDE SEQUENCE [LARGE SCALE GENOMIC DNA]</scope>
    <source>
        <strain evidence="2 3">A3.12</strain>
    </source>
</reference>
<protein>
    <recommendedName>
        <fullName evidence="4">DUF2147 domain-containing protein</fullName>
    </recommendedName>
</protein>
<keyword evidence="1" id="KW-0732">Signal</keyword>
<dbReference type="AlphaFoldDB" id="A0AAX4HJZ1"/>
<proteinExistence type="predicted"/>
<dbReference type="PROSITE" id="PS51257">
    <property type="entry name" value="PROKAR_LIPOPROTEIN"/>
    <property type="match status" value="1"/>
</dbReference>
<evidence type="ECO:0000313" key="2">
    <source>
        <dbReference type="EMBL" id="WPU63512.1"/>
    </source>
</evidence>
<accession>A0AAX4HJZ1</accession>
<evidence type="ECO:0000313" key="3">
    <source>
        <dbReference type="Proteomes" id="UP001324634"/>
    </source>
</evidence>
<gene>
    <name evidence="2" type="ORF">SOO65_12515</name>
</gene>
<sequence length="135" mass="15480">MFRKLIFIQLLGLFSLNVSAACVHLQKLYGVLNTETKAWTTHLIDAPQKYCSKIPEPSKPNLEIIVKKNKQSYKTRIFSPLNEYWDHPEKNGSWSGGKRPSELVEVNAFIPNWHKGSKLIIKEISSGKIMKEVKL</sequence>
<feature type="chain" id="PRO_5043668470" description="DUF2147 domain-containing protein" evidence="1">
    <location>
        <begin position="21"/>
        <end position="135"/>
    </location>
</feature>
<evidence type="ECO:0000256" key="1">
    <source>
        <dbReference type="SAM" id="SignalP"/>
    </source>
</evidence>
<dbReference type="Proteomes" id="UP001324634">
    <property type="component" value="Chromosome"/>
</dbReference>
<name>A0AAX4HJZ1_9BACT</name>
<dbReference type="KEGG" id="psti:SOO65_12515"/>
<feature type="signal peptide" evidence="1">
    <location>
        <begin position="1"/>
        <end position="20"/>
    </location>
</feature>
<dbReference type="RefSeq" id="WP_321390350.1">
    <property type="nucleotide sequence ID" value="NZ_CP139487.1"/>
</dbReference>